<dbReference type="SUPFAM" id="SSF52113">
    <property type="entry name" value="BRCT domain"/>
    <property type="match status" value="1"/>
</dbReference>
<evidence type="ECO:0000313" key="4">
    <source>
        <dbReference type="Proteomes" id="UP000256970"/>
    </source>
</evidence>
<evidence type="ECO:0000256" key="1">
    <source>
        <dbReference type="SAM" id="MobiDB-lite"/>
    </source>
</evidence>
<feature type="region of interest" description="Disordered" evidence="1">
    <location>
        <begin position="136"/>
        <end position="247"/>
    </location>
</feature>
<dbReference type="InterPro" id="IPR051647">
    <property type="entry name" value="Mediator_comp_sub12"/>
</dbReference>
<dbReference type="EMBL" id="FNXT01000869">
    <property type="protein sequence ID" value="SZX68625.1"/>
    <property type="molecule type" value="Genomic_DNA"/>
</dbReference>
<feature type="compositionally biased region" description="Basic and acidic residues" evidence="1">
    <location>
        <begin position="888"/>
        <end position="899"/>
    </location>
</feature>
<feature type="compositionally biased region" description="Low complexity" evidence="1">
    <location>
        <begin position="605"/>
        <end position="625"/>
    </location>
</feature>
<feature type="compositionally biased region" description="Low complexity" evidence="1">
    <location>
        <begin position="180"/>
        <end position="240"/>
    </location>
</feature>
<evidence type="ECO:0000313" key="3">
    <source>
        <dbReference type="EMBL" id="SZX68625.1"/>
    </source>
</evidence>
<feature type="compositionally biased region" description="Acidic residues" evidence="1">
    <location>
        <begin position="565"/>
        <end position="587"/>
    </location>
</feature>
<accession>A0A383VSZ3</accession>
<proteinExistence type="predicted"/>
<dbReference type="InterPro" id="IPR036420">
    <property type="entry name" value="BRCT_dom_sf"/>
</dbReference>
<gene>
    <name evidence="3" type="ORF">BQ4739_LOCUS8964</name>
</gene>
<dbReference type="Pfam" id="PF12738">
    <property type="entry name" value="PTCB-BRCT"/>
    <property type="match status" value="1"/>
</dbReference>
<feature type="compositionally biased region" description="Polar residues" evidence="1">
    <location>
        <begin position="352"/>
        <end position="371"/>
    </location>
</feature>
<feature type="compositionally biased region" description="Low complexity" evidence="1">
    <location>
        <begin position="145"/>
        <end position="165"/>
    </location>
</feature>
<feature type="region of interest" description="Disordered" evidence="1">
    <location>
        <begin position="1038"/>
        <end position="1060"/>
    </location>
</feature>
<feature type="region of interest" description="Disordered" evidence="1">
    <location>
        <begin position="557"/>
        <end position="638"/>
    </location>
</feature>
<feature type="region of interest" description="Disordered" evidence="1">
    <location>
        <begin position="352"/>
        <end position="423"/>
    </location>
</feature>
<dbReference type="Proteomes" id="UP000256970">
    <property type="component" value="Unassembled WGS sequence"/>
</dbReference>
<dbReference type="GO" id="GO:0045944">
    <property type="term" value="P:positive regulation of transcription by RNA polymerase II"/>
    <property type="evidence" value="ECO:0007669"/>
    <property type="project" value="TreeGrafter"/>
</dbReference>
<feature type="compositionally biased region" description="Polar residues" evidence="1">
    <location>
        <begin position="804"/>
        <end position="821"/>
    </location>
</feature>
<dbReference type="PANTHER" id="PTHR46007:SF12">
    <property type="entry name" value="C2H2-TYPE DOMAIN-CONTAINING PROTEIN-RELATED"/>
    <property type="match status" value="1"/>
</dbReference>
<reference evidence="3 4" key="1">
    <citation type="submission" date="2016-10" db="EMBL/GenBank/DDBJ databases">
        <authorList>
            <person name="Cai Z."/>
        </authorList>
    </citation>
    <scope>NUCLEOTIDE SEQUENCE [LARGE SCALE GENOMIC DNA]</scope>
</reference>
<feature type="region of interest" description="Disordered" evidence="1">
    <location>
        <begin position="681"/>
        <end position="708"/>
    </location>
</feature>
<feature type="domain" description="BRCT" evidence="2">
    <location>
        <begin position="42"/>
        <end position="127"/>
    </location>
</feature>
<feature type="compositionally biased region" description="Low complexity" evidence="1">
    <location>
        <begin position="1039"/>
        <end position="1059"/>
    </location>
</feature>
<feature type="compositionally biased region" description="Low complexity" evidence="1">
    <location>
        <begin position="973"/>
        <end position="983"/>
    </location>
</feature>
<dbReference type="PANTHER" id="PTHR46007">
    <property type="entry name" value="MEDIATOR OF RNA POLYMERASE II TRANSCRIPTION SUBUNIT 12"/>
    <property type="match status" value="1"/>
</dbReference>
<feature type="compositionally biased region" description="Low complexity" evidence="1">
    <location>
        <begin position="1233"/>
        <end position="1243"/>
    </location>
</feature>
<feature type="compositionally biased region" description="Low complexity" evidence="1">
    <location>
        <begin position="1007"/>
        <end position="1016"/>
    </location>
</feature>
<name>A0A383VSZ3_TETOB</name>
<dbReference type="GO" id="GO:0016592">
    <property type="term" value="C:mediator complex"/>
    <property type="evidence" value="ECO:0007669"/>
    <property type="project" value="TreeGrafter"/>
</dbReference>
<feature type="compositionally biased region" description="Low complexity" evidence="1">
    <location>
        <begin position="860"/>
        <end position="887"/>
    </location>
</feature>
<dbReference type="Gene3D" id="3.40.50.10190">
    <property type="entry name" value="BRCT domain"/>
    <property type="match status" value="1"/>
</dbReference>
<evidence type="ECO:0000259" key="2">
    <source>
        <dbReference type="PROSITE" id="PS50172"/>
    </source>
</evidence>
<sequence>MDMLDIEAEDRPLQDISNTGSSRAVGSAAQQPAKQNCRTPGLVITSSGFHGPAKQELQRLAHSFGAAYSGELVQGRTTHLICKRLIDCFATPKYQRALDWGIQIVTYDWLLASSAAGQPVPEQDYKDDQLQALKPSPRPLKRQQQRQAAAATAAQTAAAAAAAAREPAKTTAGVDDSHDSSSTATPAAAAGSSSGSSMHRQQQHCSQQQQQQHAHNVQAATVAQSSPGQQPAGGSSPPAAVAVQGGPEHGLGFQFVLSQCSLKQQDEGQPQEQQQQQQQQGDMFGFVLPGRITMSTSSPAAAGTSAAAAAAVQSAGQAFQFAQAVLDSEQRSPSMQHFQPLQMGELRSTPSAAYCKQQQQRSPLIQDSQIQPDGISDVRRTPAAAAPEQQQQQQQGGSSSPSPGSAPLQQQHHSSSGDFKVSPARTAAAAAAAAGACPSTAAAVQDAAPSSSSGSSSSSRSSDAEFEHAGSPGSPASLLIPETQADVEDVWEAQQGTPLSLKLYALQQRSRARTACTADEAGLAEDPAAAATEGVVGSHAMLGRGLDVGDGAGIEQYQQQQQDGSNEEETEDSTEGEEAEEQAEAEEQQGNGMRPISASSTCGFSGSQGQQQQQVPEFRLTSGSRGSSGGLTRLRRRDGFRRQAGRLLVSELSETSQQELEDSDCELEDELADSDCEDEVELAQQQQQQQRYHQQLDAARHGGHSSWGAAGLSPVHSCSGSSLPGNSGAPCSAAAAAYAGDDDAVSALPLPGAAAAAATPGSERSMPVMKLSFSQASGITSQQPQHSQSFCSTASDGAAATPGATCQSSEYSPSASTNSSICDDGSAAAGPGSGSSSRPSSGSSCGSSGGSKRLLKLSRRPASGAAATAAAMMEKQQQLKQQQQSQLHAHDNMTGEGNHRGLHQQQHSVDLLSPPLPVLTAGGNFITKRKAAGSCKPVGSPKLKKQQQQQHAQPTVSDSEDTADEDEDERGEAAAAAAAPAQAVGRHVVTVKQEPEEWLDSDDHEQQQQQQQQQQQVSAGCRAAAVDPAEALLQDMLMQQQQQQPSPAKQQQQRQAVSIKQERLDPAEQLLQDMRQQQQQRQQKRIPGRAGAAAIEAEGIDADSQQQRKQQVRYSSASSFATEMSTVSAKVPLRFVGSGQELDSSSMAAGGVSPLERLLQVALAGKAGGSSAADADSSAAAAAGEGECAAGVAAAAAGGCGSSAVVKQEEAVGWMHTPEEQQHRAARQHTGRAGYAEAGSGAESSDDDEATLDLTEMPTGALAARAKPMTKQLGAHLAHLSQAGCQQQVIPLKLLSKAPRGSTAKAFHGLRASSKLVYADQVQVPWAHATFSTKERSRCAIVQELAPAAAVATADADDASSSNGSGSQRRVFLAEPVAFYKLESGEWWVELLRFYSSKELRLLAKAADARLHLPPDFQLSYELLRGMAHEHVRLRQVQGEFKLSKVKKVPAASSRARPNPFFWRYSFDSASMQMLTDRPVTDFIVQ</sequence>
<feature type="region of interest" description="Disordered" evidence="1">
    <location>
        <begin position="1"/>
        <end position="32"/>
    </location>
</feature>
<feature type="compositionally biased region" description="Low complexity" evidence="1">
    <location>
        <begin position="382"/>
        <end position="411"/>
    </location>
</feature>
<dbReference type="GO" id="GO:0003713">
    <property type="term" value="F:transcription coactivator activity"/>
    <property type="evidence" value="ECO:0007669"/>
    <property type="project" value="TreeGrafter"/>
</dbReference>
<dbReference type="SMART" id="SM00292">
    <property type="entry name" value="BRCT"/>
    <property type="match status" value="1"/>
</dbReference>
<dbReference type="InterPro" id="IPR001357">
    <property type="entry name" value="BRCT_dom"/>
</dbReference>
<protein>
    <recommendedName>
        <fullName evidence="2">BRCT domain-containing protein</fullName>
    </recommendedName>
</protein>
<feature type="region of interest" description="Disordered" evidence="1">
    <location>
        <begin position="446"/>
        <end position="478"/>
    </location>
</feature>
<organism evidence="3 4">
    <name type="scientific">Tetradesmus obliquus</name>
    <name type="common">Green alga</name>
    <name type="synonym">Acutodesmus obliquus</name>
    <dbReference type="NCBI Taxonomy" id="3088"/>
    <lineage>
        <taxon>Eukaryota</taxon>
        <taxon>Viridiplantae</taxon>
        <taxon>Chlorophyta</taxon>
        <taxon>core chlorophytes</taxon>
        <taxon>Chlorophyceae</taxon>
        <taxon>CS clade</taxon>
        <taxon>Sphaeropleales</taxon>
        <taxon>Scenedesmaceae</taxon>
        <taxon>Tetradesmus</taxon>
    </lineage>
</organism>
<dbReference type="STRING" id="3088.A0A383VSZ3"/>
<keyword evidence="4" id="KW-1185">Reference proteome</keyword>
<feature type="region of interest" description="Disordered" evidence="1">
    <location>
        <begin position="802"/>
        <end position="906"/>
    </location>
</feature>
<feature type="compositionally biased region" description="Low complexity" evidence="1">
    <location>
        <begin position="825"/>
        <end position="852"/>
    </location>
</feature>
<feature type="compositionally biased region" description="Low complexity" evidence="1">
    <location>
        <begin position="684"/>
        <end position="695"/>
    </location>
</feature>
<feature type="compositionally biased region" description="Low complexity" evidence="1">
    <location>
        <begin position="450"/>
        <end position="461"/>
    </location>
</feature>
<dbReference type="CDD" id="cd00027">
    <property type="entry name" value="BRCT"/>
    <property type="match status" value="1"/>
</dbReference>
<feature type="region of interest" description="Disordered" evidence="1">
    <location>
        <begin position="932"/>
        <end position="1023"/>
    </location>
</feature>
<feature type="region of interest" description="Disordered" evidence="1">
    <location>
        <begin position="1218"/>
        <end position="1248"/>
    </location>
</feature>
<feature type="compositionally biased region" description="Polar residues" evidence="1">
    <location>
        <begin position="15"/>
        <end position="32"/>
    </location>
</feature>
<dbReference type="PROSITE" id="PS50172">
    <property type="entry name" value="BRCT"/>
    <property type="match status" value="1"/>
</dbReference>
<feature type="compositionally biased region" description="Acidic residues" evidence="1">
    <location>
        <begin position="958"/>
        <end position="970"/>
    </location>
</feature>